<dbReference type="SUPFAM" id="SSF56801">
    <property type="entry name" value="Acetyl-CoA synthetase-like"/>
    <property type="match status" value="3"/>
</dbReference>
<dbReference type="InterPro" id="IPR001242">
    <property type="entry name" value="Condensation_dom"/>
</dbReference>
<dbReference type="InterPro" id="IPR029058">
    <property type="entry name" value="AB_hydrolase_fold"/>
</dbReference>
<dbReference type="PROSITE" id="PS50075">
    <property type="entry name" value="CARRIER"/>
    <property type="match status" value="3"/>
</dbReference>
<name>A0A9D1S3D1_9MICC</name>
<reference evidence="6" key="1">
    <citation type="journal article" date="2021" name="PeerJ">
        <title>Extensive microbial diversity within the chicken gut microbiome revealed by metagenomics and culture.</title>
        <authorList>
            <person name="Gilroy R."/>
            <person name="Ravi A."/>
            <person name="Getino M."/>
            <person name="Pursley I."/>
            <person name="Horton D.L."/>
            <person name="Alikhan N.F."/>
            <person name="Baker D."/>
            <person name="Gharbi K."/>
            <person name="Hall N."/>
            <person name="Watson M."/>
            <person name="Adriaenssens E.M."/>
            <person name="Foster-Nyarko E."/>
            <person name="Jarju S."/>
            <person name="Secka A."/>
            <person name="Antonio M."/>
            <person name="Oren A."/>
            <person name="Chaudhuri R.R."/>
            <person name="La Ragione R."/>
            <person name="Hildebrand F."/>
            <person name="Pallen M.J."/>
        </authorList>
    </citation>
    <scope>NUCLEOTIDE SEQUENCE</scope>
    <source>
        <strain evidence="6">ChiHejej3B27-3195</strain>
    </source>
</reference>
<keyword evidence="3" id="KW-0597">Phosphoprotein</keyword>
<dbReference type="Gene3D" id="1.10.1200.10">
    <property type="entry name" value="ACP-like"/>
    <property type="match status" value="1"/>
</dbReference>
<dbReference type="FunFam" id="3.30.300.30:FF:000010">
    <property type="entry name" value="Enterobactin synthetase component F"/>
    <property type="match status" value="1"/>
</dbReference>
<proteinExistence type="predicted"/>
<feature type="domain" description="Carrier" evidence="5">
    <location>
        <begin position="997"/>
        <end position="1074"/>
    </location>
</feature>
<dbReference type="GO" id="GO:0008610">
    <property type="term" value="P:lipid biosynthetic process"/>
    <property type="evidence" value="ECO:0007669"/>
    <property type="project" value="UniProtKB-ARBA"/>
</dbReference>
<reference evidence="6" key="2">
    <citation type="submission" date="2021-04" db="EMBL/GenBank/DDBJ databases">
        <authorList>
            <person name="Gilroy R."/>
        </authorList>
    </citation>
    <scope>NUCLEOTIDE SEQUENCE</scope>
    <source>
        <strain evidence="6">ChiHejej3B27-3195</strain>
    </source>
</reference>
<feature type="region of interest" description="Disordered" evidence="4">
    <location>
        <begin position="2158"/>
        <end position="2182"/>
    </location>
</feature>
<comment type="caution">
    <text evidence="6">The sequence shown here is derived from an EMBL/GenBank/DDBJ whole genome shotgun (WGS) entry which is preliminary data.</text>
</comment>
<dbReference type="Gene3D" id="3.30.559.30">
    <property type="entry name" value="Nonribosomal peptide synthetase, condensation domain"/>
    <property type="match status" value="3"/>
</dbReference>
<organism evidence="6 7">
    <name type="scientific">Candidatus Nesterenkonia stercoripullorum</name>
    <dbReference type="NCBI Taxonomy" id="2838701"/>
    <lineage>
        <taxon>Bacteria</taxon>
        <taxon>Bacillati</taxon>
        <taxon>Actinomycetota</taxon>
        <taxon>Actinomycetes</taxon>
        <taxon>Micrococcales</taxon>
        <taxon>Micrococcaceae</taxon>
        <taxon>Nesterenkonia</taxon>
    </lineage>
</organism>
<dbReference type="GO" id="GO:0031177">
    <property type="term" value="F:phosphopantetheine binding"/>
    <property type="evidence" value="ECO:0007669"/>
    <property type="project" value="InterPro"/>
</dbReference>
<dbReference type="InterPro" id="IPR020806">
    <property type="entry name" value="PKS_PP-bd"/>
</dbReference>
<dbReference type="Pfam" id="PF00975">
    <property type="entry name" value="Thioesterase"/>
    <property type="match status" value="1"/>
</dbReference>
<dbReference type="SUPFAM" id="SSF47336">
    <property type="entry name" value="ACP-like"/>
    <property type="match status" value="3"/>
</dbReference>
<evidence type="ECO:0000313" key="6">
    <source>
        <dbReference type="EMBL" id="HIW99351.1"/>
    </source>
</evidence>
<dbReference type="InterPro" id="IPR010071">
    <property type="entry name" value="AA_adenyl_dom"/>
</dbReference>
<dbReference type="Gene3D" id="3.30.300.30">
    <property type="match status" value="3"/>
</dbReference>
<dbReference type="Gene3D" id="3.40.50.1820">
    <property type="entry name" value="alpha/beta hydrolase"/>
    <property type="match status" value="2"/>
</dbReference>
<dbReference type="NCBIfam" id="NF003417">
    <property type="entry name" value="PRK04813.1"/>
    <property type="match status" value="4"/>
</dbReference>
<dbReference type="InterPro" id="IPR006162">
    <property type="entry name" value="Ppantetheine_attach_site"/>
</dbReference>
<evidence type="ECO:0000256" key="4">
    <source>
        <dbReference type="SAM" id="MobiDB-lite"/>
    </source>
</evidence>
<protein>
    <submittedName>
        <fullName evidence="6">Amino acid adenylation domain-containing protein</fullName>
    </submittedName>
</protein>
<dbReference type="InterPro" id="IPR000873">
    <property type="entry name" value="AMP-dep_synth/lig_dom"/>
</dbReference>
<sequence length="3603" mass="389247">MPDATAASGNTPARTAMTAAQEGIWYAQQLDPGNPTYQIGQYIEFTKKIDAGLLSIAWTKTIRDIDALCLRFDADDNGPFAIIERPEAEENLLDVVDLRSLDESAAHTAAHQQMNESLNTVRPIDSSGLCGAVLFQLPAGKCLLFQRVHHIMLDGYAAVMVLHYLARVYSELSRRVPSGVSRGRVKSGIARIASKTPSPFPSHEELLADLREYRHSIQYEKDLAYWTEAVVNDSSPEGLQGVPAGPAREVVRLSLPLSTEETAPLRALGRDLPRTVTAVFGLYLSRMTGREDISVGLPVTARRGRIAKSSPTMLSNILPLHLTARPGHSIEQMISRTGEAIRGAAQHQRFRLEDLPGTPAMAGPSVNFLPVIDDLAFGKSLGTVHILSTGPVHDLSVVLSGLDSSAAAPTLQMEGDASLYTEDMLQEHGHRLRSALAQVLQDPSVELERLELTTEEESALLLQQGVGPREPIEQRSILEHFETAALQQAEHTAVSAHDGVMSYGQLDEDSSRLAHYLVKQGARPGVTVAVRLERSVNLPLLVLAVLKSGSAYVPLDPEYPIDRVTAMIADAAPVLLLTSQYQAAKDRKDGGAWDVRTVAVDADTDNGWRHCSPEKRTLPAVSPNDLAYVVFTSGSTGRPKGVGVERIALRNLFEEHRKELFEPTVHRLGRNARVAHTAGLSFDAAWDPLLWLFAGHQLHIVDEEARRDPQELALELRQRGIDVIETTPSFVEALLSTGSFATTVEGDQPCYPSVVAVGGEDIRNDLWHKLAELPGVHAINLYGPTETTVNSLITPIRTGTQPHIGGSVRNTRHYVLDSALRPVPDDAVGELYLAGINVARGYVGQPGMSASRFVADPYSEDGTRMYRTGDVVRRRKDGSLRFVGRSDDQVKIRGYRVELGEVETALSQVPGVSRAAAVIQGSGPSARLTGYITPSADVPEEGPDGHQVREALRPHLPEYMVPSAVLILDELPLTTNGKLDRKSLPAPHTEPTNVAQRPRTALERRVAEEFAAVLGINADSLGIDDDFFAAGGHSLLATQLASQLSDLVQSPVRVRDLFERPTVASFVARLEDDDAQPTQAALRPRIRPSRLPVSPTQRRLWFLTQLEPSSAAYNIPVVLHIAGSLDVPALRAALHDVVSRHEPLRTVFPIRDGEPEQHILSVDDVEPTLLAVNVPEDRLEYAVTAEAVRPFDITSAIPLRTALFSASPTDHRLVIVMHHIASDGWSLAPFARDLSEAYGARRRGGDPEFTELPVTYADFSLWQRERLGELSDNDSEATQQVEFWRERLSGAPAEISLPRDRPRGEPDTGPGVIALTQDPSSDTHERTPRTGVDSIEQYLSSPLHDALNLRANDHRASLFMVLHTALSVALKQHGAGEDVVIGTPVAGREDAQLNDLVGFFVNTVALRTSLDQDPELGELLSRVRESDLNAYAHQDLPFDAVVDAVNPPRIPDMHPVFQVMLTLQNVGAAAITLDGTEVTVPSQMTSAGVKTDLMMDVDPAPDGSGGLRLRLSYDQSLFDRSTAERILDSHVRALQAMAENPTQRLSEVPSSEPETLTWVEEHSVGPHVQTSGTILDALLQTAELYPDSPAAVDSDKELSFKEFTRAVRRGAIAVKGTGAQRGDRVLIALPRGVDALISVYACLQAGVIAVPVDMSYPPHRIAQIVSGAVPRAAFVDTPSLPASLHEVLTQPGRPPHLLDPALWKDTAAEPDTLDETTALPDAPRPEDTAYLVYTSGTTGTPKAVQVSHRALQNVFTHHLEHLIEPHRLSTAPRLPRMLHLSGLGFDAAWDPLLWLAGGTTVRIPTEEQRVDAQRIVDIIAAENIDVLETTPSYVQQLLAVGLSETLRQRNSQLTVAVGGEPVDRTLWQHIAQSSEVSGWNLYGPSEFTIDSVVSPIAGADPHIGRPIGNVTARVLDSSLTVVPPGVEGELYLSGMSEAEGYRDRPAETASRFVPDPWSMGTRMYRTGDIVRRRPDGTLDFLRRDDDQVKLRGHRIELGEVATVLSGLDAVETAIVRVSQPGGPETALLAAWLVTSREPASLRDEAARLLPEYMVPTRIVPISSVPLTTHGKVDDAALPDPHVSSGESVPSSETEQAICHLMGDVLGVRDVAPDDDFFALGGHSMLAVSLMGALRRDLGADIPLRTIFEKSTPRGLLSHISAGDDLTGHNNSSPSEELSVGTDPRRQILEEPLSHWAAEHPRLQDEHLPLTAGQRRLWFLNRLDPSSAEYNVVLQVQLDGELDTEAMSSAMNDLVTRHEILRTSYPVATAANHRIHPGAEPSGDRAEESRPAQHIHEAAVGTLGNEPLDPALGFDLTVDTPLRAALVPIIHNRWRLELVIHHIATDGASLVPLVRDLSAAYAARVCGGKALRRPLRVQFADVARREEYATHIGLSTDPAMGSGVERWAERLHSAPEELTLPGAGRRTDSAHQPAGQQAFTVPASVAGRLTRIAASRHSSSFHGWLAALAGFLHRAGAGDDIVVGSPSAGRTDPDVQDLIGFFVNTLPLRLQLDEPSTTFLDLLDQARERTVQAIDDEHVPFEQIVERLNPTRQLGRHPLFQTMLSLEEPSGLSLELPGVTTTPLEPGTTGSAKMDLSFTIRPGEDPSGTVHGVLEYNAAVFSAASIRAIIHGWITFLSDVTASPESPIGDAPMRGTSSSLRPWQELASSGSEHGPTTSAPRDLRPEPDARLESRASTLLETLDETTERAPDQLALVAEDRDLTFAELHQRVAQLSRGLSARGVSRHDIVALCLPRSADTIVAMLAVWRAGGIALPIDASLPEQRVSSMISASAVRTLIHGDDPVPAGRGTSTDLARSAALSAGIDEGQVISITAVHRSGEEHLVKEAAAATSGEACSHDAAYLIFTSGTTGTPKGVQVPHAALSALLHSHRSSLMPDASRGQQRIAHTTGVGFDAAMDPLLWLVAGHQVHVIDDETRRNPQALGELFATRRITAWETTPSYVNALLAHSQLPGFLRRASAEDPFTMLLGGEPVDPGLWALLRDHEHVQAWNLYGPTEAGVDTLIADVSSDATPVLGAPTAHTRAYVLDDRLRPAPDGTVGELWLAGAQLAHGYLGRADDTAAAFVADPFAADGSRMYRTGDLVMIEPARSSEDPSQQATEGPDAYPSRATGGLRVRMLGRADSQVKIRGYRVEPSEVEALLREVDHVADAVVRPQTGARGTELSGWVVPAESGSGDAGIGNIGTPGPRDIGTLLKRHLSSQLPGYMVPSSIQIIEQIPLTPSGKVDDRALPAPQPEAAGSRGRGPETGPEKAVAGIFEEILDVTEVSVADTFFELGGHSFLAQPVISAINAQLSSDLPVQAIFQSPSVESLAAAAVSGGASETDSLRPLLPLRSSGPGAPLFAIHPGSGLSWAFSTLLAHVQTERPVLGVQMHGIAPDQAPSAEPGSFQELISWYIDTIKEQQSAGPYHLLGWSFGGRLAHAVAAELQARGDHVESLTILDAYPSTKSTAEMTDEQDFWRAFLRNKGQEPGLEEPLNPQRAREMLHSIESPMARVPEEAMARMMRRFTTIGTLMDASDIPLFDGDIHLVEATHDVPESRPAPEAWAPYVSGDVHVEQVPAAHESLLESFAVEHVAAALNRWAAF</sequence>
<dbReference type="Pfam" id="PF00550">
    <property type="entry name" value="PP-binding"/>
    <property type="match status" value="3"/>
</dbReference>
<evidence type="ECO:0000256" key="2">
    <source>
        <dbReference type="ARBA" id="ARBA00022450"/>
    </source>
</evidence>
<dbReference type="PANTHER" id="PTHR45527">
    <property type="entry name" value="NONRIBOSOMAL PEPTIDE SYNTHETASE"/>
    <property type="match status" value="1"/>
</dbReference>
<evidence type="ECO:0000256" key="1">
    <source>
        <dbReference type="ARBA" id="ARBA00001957"/>
    </source>
</evidence>
<dbReference type="InterPro" id="IPR036736">
    <property type="entry name" value="ACP-like_sf"/>
</dbReference>
<dbReference type="PROSITE" id="PS00012">
    <property type="entry name" value="PHOSPHOPANTETHEINE"/>
    <property type="match status" value="1"/>
</dbReference>
<dbReference type="GO" id="GO:0005737">
    <property type="term" value="C:cytoplasm"/>
    <property type="evidence" value="ECO:0007669"/>
    <property type="project" value="TreeGrafter"/>
</dbReference>
<evidence type="ECO:0000313" key="7">
    <source>
        <dbReference type="Proteomes" id="UP000824151"/>
    </source>
</evidence>
<keyword evidence="2" id="KW-0596">Phosphopantetheine</keyword>
<feature type="region of interest" description="Disordered" evidence="4">
    <location>
        <begin position="1294"/>
        <end position="1330"/>
    </location>
</feature>
<feature type="region of interest" description="Disordered" evidence="4">
    <location>
        <begin position="2663"/>
        <end position="2688"/>
    </location>
</feature>
<dbReference type="CDD" id="cd05930">
    <property type="entry name" value="A_NRPS"/>
    <property type="match status" value="3"/>
</dbReference>
<dbReference type="Gene3D" id="2.30.38.10">
    <property type="entry name" value="Luciferase, Domain 3"/>
    <property type="match status" value="1"/>
</dbReference>
<feature type="compositionally biased region" description="Polar residues" evidence="4">
    <location>
        <begin position="2663"/>
        <end position="2678"/>
    </location>
</feature>
<dbReference type="InterPro" id="IPR009081">
    <property type="entry name" value="PP-bd_ACP"/>
</dbReference>
<dbReference type="Pfam" id="PF00668">
    <property type="entry name" value="Condensation"/>
    <property type="match status" value="3"/>
</dbReference>
<dbReference type="GO" id="GO:0043041">
    <property type="term" value="P:amino acid activation for nonribosomal peptide biosynthetic process"/>
    <property type="evidence" value="ECO:0007669"/>
    <property type="project" value="TreeGrafter"/>
</dbReference>
<gene>
    <name evidence="6" type="ORF">H9871_04330</name>
</gene>
<dbReference type="InterPro" id="IPR045851">
    <property type="entry name" value="AMP-bd_C_sf"/>
</dbReference>
<dbReference type="EMBL" id="DXGD01000155">
    <property type="protein sequence ID" value="HIW99351.1"/>
    <property type="molecule type" value="Genomic_DNA"/>
</dbReference>
<dbReference type="Pfam" id="PF13193">
    <property type="entry name" value="AMP-binding_C"/>
    <property type="match status" value="2"/>
</dbReference>
<feature type="region of interest" description="Disordered" evidence="4">
    <location>
        <begin position="979"/>
        <end position="999"/>
    </location>
</feature>
<dbReference type="Gene3D" id="3.30.559.10">
    <property type="entry name" value="Chloramphenicol acetyltransferase-like domain"/>
    <property type="match status" value="3"/>
</dbReference>
<dbReference type="SUPFAM" id="SSF52777">
    <property type="entry name" value="CoA-dependent acyltransferases"/>
    <property type="match status" value="6"/>
</dbReference>
<feature type="domain" description="Carrier" evidence="5">
    <location>
        <begin position="2088"/>
        <end position="2163"/>
    </location>
</feature>
<dbReference type="GO" id="GO:0003824">
    <property type="term" value="F:catalytic activity"/>
    <property type="evidence" value="ECO:0007669"/>
    <property type="project" value="InterPro"/>
</dbReference>
<dbReference type="FunFam" id="3.40.50.980:FF:000001">
    <property type="entry name" value="Non-ribosomal peptide synthetase"/>
    <property type="match status" value="1"/>
</dbReference>
<dbReference type="Gene3D" id="3.40.50.980">
    <property type="match status" value="2"/>
</dbReference>
<dbReference type="SMART" id="SM00824">
    <property type="entry name" value="PKS_TE"/>
    <property type="match status" value="1"/>
</dbReference>
<dbReference type="InterPro" id="IPR025110">
    <property type="entry name" value="AMP-bd_C"/>
</dbReference>
<dbReference type="Proteomes" id="UP000824151">
    <property type="component" value="Unassembled WGS sequence"/>
</dbReference>
<dbReference type="Pfam" id="PF00501">
    <property type="entry name" value="AMP-binding"/>
    <property type="match status" value="3"/>
</dbReference>
<dbReference type="InterPro" id="IPR020845">
    <property type="entry name" value="AMP-binding_CS"/>
</dbReference>
<dbReference type="InterPro" id="IPR020802">
    <property type="entry name" value="TesA-like"/>
</dbReference>
<dbReference type="Gene3D" id="3.40.50.12780">
    <property type="entry name" value="N-terminal domain of ligase-like"/>
    <property type="match status" value="2"/>
</dbReference>
<dbReference type="PANTHER" id="PTHR45527:SF1">
    <property type="entry name" value="FATTY ACID SYNTHASE"/>
    <property type="match status" value="1"/>
</dbReference>
<evidence type="ECO:0000256" key="3">
    <source>
        <dbReference type="ARBA" id="ARBA00022553"/>
    </source>
</evidence>
<feature type="region of interest" description="Disordered" evidence="4">
    <location>
        <begin position="3108"/>
        <end position="3129"/>
    </location>
</feature>
<dbReference type="GO" id="GO:0044550">
    <property type="term" value="P:secondary metabolite biosynthetic process"/>
    <property type="evidence" value="ECO:0007669"/>
    <property type="project" value="TreeGrafter"/>
</dbReference>
<dbReference type="InterPro" id="IPR001031">
    <property type="entry name" value="Thioesterase"/>
</dbReference>
<dbReference type="PROSITE" id="PS00455">
    <property type="entry name" value="AMP_BINDING"/>
    <property type="match status" value="3"/>
</dbReference>
<dbReference type="InterPro" id="IPR042099">
    <property type="entry name" value="ANL_N_sf"/>
</dbReference>
<feature type="compositionally biased region" description="Basic and acidic residues" evidence="4">
    <location>
        <begin position="1297"/>
        <end position="1306"/>
    </location>
</feature>
<dbReference type="SMART" id="SM00823">
    <property type="entry name" value="PKS_PP"/>
    <property type="match status" value="3"/>
</dbReference>
<feature type="region of interest" description="Disordered" evidence="4">
    <location>
        <begin position="3241"/>
        <end position="3269"/>
    </location>
</feature>
<accession>A0A9D1S3D1</accession>
<evidence type="ECO:0000259" key="5">
    <source>
        <dbReference type="PROSITE" id="PS50075"/>
    </source>
</evidence>
<feature type="domain" description="Carrier" evidence="5">
    <location>
        <begin position="3263"/>
        <end position="3338"/>
    </location>
</feature>
<comment type="cofactor">
    <cofactor evidence="1">
        <name>pantetheine 4'-phosphate</name>
        <dbReference type="ChEBI" id="CHEBI:47942"/>
    </cofactor>
</comment>
<dbReference type="SUPFAM" id="SSF53474">
    <property type="entry name" value="alpha/beta-Hydrolases"/>
    <property type="match status" value="1"/>
</dbReference>
<dbReference type="InterPro" id="IPR023213">
    <property type="entry name" value="CAT-like_dom_sf"/>
</dbReference>
<dbReference type="CDD" id="cd19540">
    <property type="entry name" value="LCL_NRPS-like"/>
    <property type="match status" value="1"/>
</dbReference>
<dbReference type="NCBIfam" id="TIGR01733">
    <property type="entry name" value="AA-adenyl-dom"/>
    <property type="match status" value="1"/>
</dbReference>